<feature type="region of interest" description="Disordered" evidence="6">
    <location>
        <begin position="1157"/>
        <end position="1180"/>
    </location>
</feature>
<dbReference type="STRING" id="6216.A0A158QFT5"/>
<reference evidence="8 9" key="2">
    <citation type="submission" date="2018-11" db="EMBL/GenBank/DDBJ databases">
        <authorList>
            <consortium name="Pathogen Informatics"/>
        </authorList>
    </citation>
    <scope>NUCLEOTIDE SEQUENCE [LARGE SCALE GENOMIC DNA]</scope>
</reference>
<evidence type="ECO:0000313" key="9">
    <source>
        <dbReference type="Proteomes" id="UP000274504"/>
    </source>
</evidence>
<comment type="similarity">
    <text evidence="3">In the central section; belongs to the inositol 1,4,5-trisphosphate 5-phosphatase family.</text>
</comment>
<sequence>MSLGRRWHISCLKEINENCQRPFSVILERPDEKEVLHFESGAITELSPHDFSLIKDLFIKVDGAFCCLGIYRSTHCDITLKTPLTFLVYVTECHLVGKLPHCEVYRVTNVQFLCLNKRLGEEDPYPEIKKLLSCGAFYFAKDLSTRLPYDLTRSVQNHFHNTYVNGLAFDTYDHRFLWNRGLMVPFFQQCISPSKWIYPIICGSFGVSTLYAGQQRSQIGIVSRLSSLRPGTRFNVRGVDDNGYVANFVETEVFINVNNQVLSHVQIRGTVPLFWEQPGLQVGSHKIIFRFVDTSLRPFNRHFAEIMSRYNDTIILNLMSTKGNEGKLSNFYKEYWNISDYQSKIGYIHFDYHAVVNAKGIDGVWPLLASLEERLNNWGFFHFDGSEVKRLQVGAVLKFIYLTMLNLYMAFIFLCLVPKVRTNCVDCLDRTNVVQTMISVMLLRSQFLKALNLLSNSNPHTERRAQEIFQTLWAENGDNVSRIYTGTGALGGDRSKFKIVQRSATRTIKNNFFDSAKQEAMVALLNSSSLSGWQRLVAGQFLPRPLHFLPQSVLQSILDRNAEFTHRERLKVFVGTWNVNGGRYVRSLAHRDNDIADWLLEKEKRYTGYVNLHADPEAFSRPTDIYAIGFEEIIDLNAGNVVAGKQSSESQTYWGTTMQAMLDRNSETGEPYVLLCTTQLVGVCIYVFLRLGLCDYVRGLSSASVKTGMHGKAGNKGACAVRFQIASTSLCFCCSHLTAGQTAVKERNAEMHDIAQRLILGPDKRSVLMHDYVFWFGDLNYRINLPNDEVKSLISRSAWLELLRADQLSVQREAKEVFDGFSEGPLRFAPTYRYDLFCDSYDTSEKQRCPAWTDRILWRKAKLVFKKSNSPPLNNGSNGRSADSSDEERLLCKNLLVYYRAEIRTSDHRPVAAVFDINIQVVEPEKRRQVVQEELLAAGPGDATVRITWSSESGEVKADDIYQSIVELASSAGTIILTRFEGCDQLLLTFSSPYEAVEAVRCLSGNKVTMETSAQQVVLSVRLNSTPRLPIQSSEMISTPHDFASVLAAGSGSFDPGTREWLVGMQKLIEVAEEDYVLTHDHPPEPAVFQPTISLEHLRRKENVDADELRRKRIITMISTEDQNLINLWDEDDDDVSTTSSSTTAVTVNECETLFQSAPFPHVPPRPPPPVPPAPSSSLNMPDLSVLKQLLPSPLPLHLVHSCSDLLNEVSNVASDSRDGGLMIGQTTNYDLQPPTLPWNASANVSPQHIKLVQPPSLPPPPPPKRPPPLPSAQPSAVINSSVVQQQRPISGVSSSPQPLIDLSPVPTPPTTKASTLSPQLPRRDDVALPTKMGTMPPPLIPEKVPPPLPERPKVTPFINQPK</sequence>
<dbReference type="Pfam" id="PF02383">
    <property type="entry name" value="Syja_N"/>
    <property type="match status" value="1"/>
</dbReference>
<evidence type="ECO:0000256" key="5">
    <source>
        <dbReference type="ARBA" id="ARBA00022801"/>
    </source>
</evidence>
<evidence type="ECO:0000256" key="2">
    <source>
        <dbReference type="ARBA" id="ARBA00008943"/>
    </source>
</evidence>
<dbReference type="InterPro" id="IPR002013">
    <property type="entry name" value="SAC_dom"/>
</dbReference>
<protein>
    <recommendedName>
        <fullName evidence="4">phosphoinositide 5-phosphatase</fullName>
        <ecNumber evidence="4">3.1.3.36</ecNumber>
    </recommendedName>
</protein>
<evidence type="ECO:0000256" key="6">
    <source>
        <dbReference type="SAM" id="MobiDB-lite"/>
    </source>
</evidence>
<dbReference type="InterPro" id="IPR000300">
    <property type="entry name" value="IPPc"/>
</dbReference>
<dbReference type="InterPro" id="IPR015047">
    <property type="entry name" value="SYNJ1/2_RRM"/>
</dbReference>
<comment type="catalytic activity">
    <reaction evidence="1">
        <text>a 1,2-diacyl-sn-glycero-3-phospho-(1D-myo-inositol-4,5-bisphosphate) + H2O = a 1,2-diacyl-sn-glycero-3-phospho-(1D-myo-inositol 4-phosphate) + phosphate</text>
        <dbReference type="Rhea" id="RHEA:22764"/>
        <dbReference type="ChEBI" id="CHEBI:15377"/>
        <dbReference type="ChEBI" id="CHEBI:43474"/>
        <dbReference type="ChEBI" id="CHEBI:58178"/>
        <dbReference type="ChEBI" id="CHEBI:58456"/>
        <dbReference type="EC" id="3.1.3.36"/>
    </reaction>
</comment>
<dbReference type="GO" id="GO:0098793">
    <property type="term" value="C:presynapse"/>
    <property type="evidence" value="ECO:0007669"/>
    <property type="project" value="GOC"/>
</dbReference>
<dbReference type="Proteomes" id="UP000274504">
    <property type="component" value="Unassembled WGS sequence"/>
</dbReference>
<accession>A0A158QFT5</accession>
<dbReference type="Gene3D" id="3.60.10.10">
    <property type="entry name" value="Endonuclease/exonuclease/phosphatase"/>
    <property type="match status" value="1"/>
</dbReference>
<dbReference type="GO" id="GO:0004439">
    <property type="term" value="F:phosphatidylinositol-4,5-bisphosphate 5-phosphatase activity"/>
    <property type="evidence" value="ECO:0007669"/>
    <property type="project" value="UniProtKB-EC"/>
</dbReference>
<feature type="region of interest" description="Disordered" evidence="6">
    <location>
        <begin position="1251"/>
        <end position="1363"/>
    </location>
</feature>
<dbReference type="PROSITE" id="PS50275">
    <property type="entry name" value="SAC"/>
    <property type="match status" value="1"/>
</dbReference>
<dbReference type="Pfam" id="PF22669">
    <property type="entry name" value="Exo_endo_phos2"/>
    <property type="match status" value="1"/>
</dbReference>
<feature type="domain" description="SAC" evidence="7">
    <location>
        <begin position="128"/>
        <end position="486"/>
    </location>
</feature>
<dbReference type="SUPFAM" id="SSF56219">
    <property type="entry name" value="DNase I-like"/>
    <property type="match status" value="1"/>
</dbReference>
<dbReference type="WBParaSite" id="HDID_0000945101-mRNA-1">
    <property type="protein sequence ID" value="HDID_0000945101-mRNA-1"/>
    <property type="gene ID" value="HDID_0000945101"/>
</dbReference>
<dbReference type="InterPro" id="IPR036691">
    <property type="entry name" value="Endo/exonu/phosph_ase_sf"/>
</dbReference>
<evidence type="ECO:0000259" key="7">
    <source>
        <dbReference type="PROSITE" id="PS50275"/>
    </source>
</evidence>
<reference evidence="10" key="1">
    <citation type="submission" date="2016-04" db="UniProtKB">
        <authorList>
            <consortium name="WormBaseParasite"/>
        </authorList>
    </citation>
    <scope>IDENTIFICATION</scope>
</reference>
<organism evidence="10">
    <name type="scientific">Hymenolepis diminuta</name>
    <name type="common">Rat tapeworm</name>
    <dbReference type="NCBI Taxonomy" id="6216"/>
    <lineage>
        <taxon>Eukaryota</taxon>
        <taxon>Metazoa</taxon>
        <taxon>Spiralia</taxon>
        <taxon>Lophotrochozoa</taxon>
        <taxon>Platyhelminthes</taxon>
        <taxon>Cestoda</taxon>
        <taxon>Eucestoda</taxon>
        <taxon>Cyclophyllidea</taxon>
        <taxon>Hymenolepididae</taxon>
        <taxon>Hymenolepis</taxon>
    </lineage>
</organism>
<dbReference type="GO" id="GO:0048488">
    <property type="term" value="P:synaptic vesicle endocytosis"/>
    <property type="evidence" value="ECO:0007669"/>
    <property type="project" value="TreeGrafter"/>
</dbReference>
<comment type="similarity">
    <text evidence="2">Belongs to the synaptojanin family.</text>
</comment>
<dbReference type="InterPro" id="IPR012677">
    <property type="entry name" value="Nucleotide-bd_a/b_plait_sf"/>
</dbReference>
<feature type="compositionally biased region" description="Polar residues" evidence="6">
    <location>
        <begin position="1279"/>
        <end position="1298"/>
    </location>
</feature>
<feature type="compositionally biased region" description="Pro residues" evidence="6">
    <location>
        <begin position="1256"/>
        <end position="1272"/>
    </location>
</feature>
<dbReference type="SMART" id="SM00128">
    <property type="entry name" value="IPPc"/>
    <property type="match status" value="1"/>
</dbReference>
<dbReference type="InterPro" id="IPR046985">
    <property type="entry name" value="IP5"/>
</dbReference>
<proteinExistence type="inferred from homology"/>
<dbReference type="Pfam" id="PF08952">
    <property type="entry name" value="DUF1866"/>
    <property type="match status" value="1"/>
</dbReference>
<gene>
    <name evidence="8" type="ORF">HDID_LOCUS9449</name>
</gene>
<dbReference type="EMBL" id="UYSG01011295">
    <property type="protein sequence ID" value="VDL61771.1"/>
    <property type="molecule type" value="Genomic_DNA"/>
</dbReference>
<dbReference type="PANTHER" id="PTHR11200:SF257">
    <property type="entry name" value="PHOSPHOINOSITIDE 5-PHOSPHATASE"/>
    <property type="match status" value="1"/>
</dbReference>
<evidence type="ECO:0000256" key="4">
    <source>
        <dbReference type="ARBA" id="ARBA00013044"/>
    </source>
</evidence>
<evidence type="ECO:0000256" key="1">
    <source>
        <dbReference type="ARBA" id="ARBA00001786"/>
    </source>
</evidence>
<evidence type="ECO:0000313" key="8">
    <source>
        <dbReference type="EMBL" id="VDL61771.1"/>
    </source>
</evidence>
<feature type="compositionally biased region" description="Pro residues" evidence="6">
    <location>
        <begin position="1336"/>
        <end position="1350"/>
    </location>
</feature>
<dbReference type="OrthoDB" id="1925875at2759"/>
<name>A0A158QFT5_HYMDI</name>
<feature type="compositionally biased region" description="Pro residues" evidence="6">
    <location>
        <begin position="1161"/>
        <end position="1175"/>
    </location>
</feature>
<evidence type="ECO:0000313" key="10">
    <source>
        <dbReference type="WBParaSite" id="HDID_0000945101-mRNA-1"/>
    </source>
</evidence>
<dbReference type="EC" id="3.1.3.36" evidence="4"/>
<dbReference type="SMART" id="SM01165">
    <property type="entry name" value="DUF1866"/>
    <property type="match status" value="1"/>
</dbReference>
<dbReference type="Gene3D" id="3.30.70.330">
    <property type="match status" value="1"/>
</dbReference>
<dbReference type="GO" id="GO:0046856">
    <property type="term" value="P:phosphatidylinositol dephosphorylation"/>
    <property type="evidence" value="ECO:0007669"/>
    <property type="project" value="InterPro"/>
</dbReference>
<keyword evidence="5" id="KW-0378">Hydrolase</keyword>
<evidence type="ECO:0000256" key="3">
    <source>
        <dbReference type="ARBA" id="ARBA00009678"/>
    </source>
</evidence>
<dbReference type="PANTHER" id="PTHR11200">
    <property type="entry name" value="INOSITOL 5-PHOSPHATASE"/>
    <property type="match status" value="1"/>
</dbReference>